<protein>
    <recommendedName>
        <fullName evidence="2">DUF4384 domain-containing protein</fullName>
    </recommendedName>
</protein>
<gene>
    <name evidence="1" type="ORF">LCGC14_1532350</name>
</gene>
<sequence>MKRYQTVSPIVVAAGFLLLPSPSAAQEDPIVRLSWLAPRDISWEAVRPGRCRHLYLETSEPAHVAVFEWTPDDELILLQPFHPDEDVQFAGDSPQPVRTRPFGAYCWSARSDRRFGPGLGYLIAVASTEPLDLYAGLDALGVTSRWGAANFSARGATLNADHAIDRLLDALGVDDTSAWVLGYAIERR</sequence>
<evidence type="ECO:0000313" key="1">
    <source>
        <dbReference type="EMBL" id="KKM61375.1"/>
    </source>
</evidence>
<evidence type="ECO:0008006" key="2">
    <source>
        <dbReference type="Google" id="ProtNLM"/>
    </source>
</evidence>
<comment type="caution">
    <text evidence="1">The sequence shown here is derived from an EMBL/GenBank/DDBJ whole genome shotgun (WGS) entry which is preliminary data.</text>
</comment>
<accession>A0A0F9LBF0</accession>
<dbReference type="EMBL" id="LAZR01011496">
    <property type="protein sequence ID" value="KKM61375.1"/>
    <property type="molecule type" value="Genomic_DNA"/>
</dbReference>
<name>A0A0F9LBF0_9ZZZZ</name>
<reference evidence="1" key="1">
    <citation type="journal article" date="2015" name="Nature">
        <title>Complex archaea that bridge the gap between prokaryotes and eukaryotes.</title>
        <authorList>
            <person name="Spang A."/>
            <person name="Saw J.H."/>
            <person name="Jorgensen S.L."/>
            <person name="Zaremba-Niedzwiedzka K."/>
            <person name="Martijn J."/>
            <person name="Lind A.E."/>
            <person name="van Eijk R."/>
            <person name="Schleper C."/>
            <person name="Guy L."/>
            <person name="Ettema T.J."/>
        </authorList>
    </citation>
    <scope>NUCLEOTIDE SEQUENCE</scope>
</reference>
<proteinExistence type="predicted"/>
<dbReference type="AlphaFoldDB" id="A0A0F9LBF0"/>
<organism evidence="1">
    <name type="scientific">marine sediment metagenome</name>
    <dbReference type="NCBI Taxonomy" id="412755"/>
    <lineage>
        <taxon>unclassified sequences</taxon>
        <taxon>metagenomes</taxon>
        <taxon>ecological metagenomes</taxon>
    </lineage>
</organism>